<keyword evidence="1" id="KW-0472">Membrane</keyword>
<dbReference type="Proteomes" id="UP000271031">
    <property type="component" value="Unassembled WGS sequence"/>
</dbReference>
<sequence>MSTRNKPIVESVILLVVALVLLFISVHTILGMFAFLLVPVPFVLLASRSTGRELLLFILLFAIVSYFFAGLGGSLMAIMFGFIGGIMGRAYQRRRSALAAIVIGAGASFVSLVLGLALTKYVFGVDLVTGMERTTEQLISGPGSLPTPGWLTKEEWKSEIDMQLRLFELVLPSIIVATSFIMSTVVHWFARLISNLLKRPLPRLLPVREWNFPRSLIYYYFGALLLLLMFGNATEKNFLSSALNNVKVMLDMVFMLQGLSFCFYILYRKGWKKLSPVLVVVLFIFPLLTYILSLLGILDLGVGLRKRMEKRK</sequence>
<feature type="transmembrane region" description="Helical" evidence="1">
    <location>
        <begin position="169"/>
        <end position="190"/>
    </location>
</feature>
<dbReference type="EMBL" id="RHHQ01000018">
    <property type="protein sequence ID" value="RNB83417.1"/>
    <property type="molecule type" value="Genomic_DNA"/>
</dbReference>
<dbReference type="Pfam" id="PF09991">
    <property type="entry name" value="DUF2232"/>
    <property type="match status" value="1"/>
</dbReference>
<dbReference type="OrthoDB" id="2987886at2"/>
<dbReference type="InterPro" id="IPR018710">
    <property type="entry name" value="DUF2232"/>
</dbReference>
<feature type="transmembrane region" description="Helical" evidence="1">
    <location>
        <begin position="54"/>
        <end position="86"/>
    </location>
</feature>
<name>A0A3M8D7Q5_9BACL</name>
<evidence type="ECO:0000256" key="1">
    <source>
        <dbReference type="SAM" id="Phobius"/>
    </source>
</evidence>
<feature type="transmembrane region" description="Helical" evidence="1">
    <location>
        <begin position="216"/>
        <end position="234"/>
    </location>
</feature>
<evidence type="ECO:0000313" key="3">
    <source>
        <dbReference type="Proteomes" id="UP000271031"/>
    </source>
</evidence>
<keyword evidence="1" id="KW-1133">Transmembrane helix</keyword>
<evidence type="ECO:0000313" key="2">
    <source>
        <dbReference type="EMBL" id="RNB83417.1"/>
    </source>
</evidence>
<reference evidence="2 3" key="1">
    <citation type="submission" date="2018-10" db="EMBL/GenBank/DDBJ databases">
        <title>Phylogenomics of Brevibacillus.</title>
        <authorList>
            <person name="Dunlap C."/>
        </authorList>
    </citation>
    <scope>NUCLEOTIDE SEQUENCE [LARGE SCALE GENOMIC DNA]</scope>
    <source>
        <strain evidence="2 3">JCM 15716</strain>
    </source>
</reference>
<dbReference type="RefSeq" id="WP_122920149.1">
    <property type="nucleotide sequence ID" value="NZ_RHHQ01000018.1"/>
</dbReference>
<dbReference type="PANTHER" id="PTHR41324">
    <property type="entry name" value="MEMBRANE PROTEIN-RELATED"/>
    <property type="match status" value="1"/>
</dbReference>
<dbReference type="PANTHER" id="PTHR41324:SF1">
    <property type="entry name" value="DUF2232 DOMAIN-CONTAINING PROTEIN"/>
    <property type="match status" value="1"/>
</dbReference>
<gene>
    <name evidence="2" type="ORF">EDM56_22395</name>
</gene>
<dbReference type="AlphaFoldDB" id="A0A3M8D7Q5"/>
<proteinExistence type="predicted"/>
<accession>A0A3M8D7Q5</accession>
<organism evidence="2 3">
    <name type="scientific">Brevibacillus fluminis</name>
    <dbReference type="NCBI Taxonomy" id="511487"/>
    <lineage>
        <taxon>Bacteria</taxon>
        <taxon>Bacillati</taxon>
        <taxon>Bacillota</taxon>
        <taxon>Bacilli</taxon>
        <taxon>Bacillales</taxon>
        <taxon>Paenibacillaceae</taxon>
        <taxon>Brevibacillus</taxon>
    </lineage>
</organism>
<feature type="transmembrane region" description="Helical" evidence="1">
    <location>
        <begin position="246"/>
        <end position="267"/>
    </location>
</feature>
<feature type="transmembrane region" description="Helical" evidence="1">
    <location>
        <begin position="12"/>
        <end position="42"/>
    </location>
</feature>
<feature type="transmembrane region" description="Helical" evidence="1">
    <location>
        <begin position="98"/>
        <end position="123"/>
    </location>
</feature>
<keyword evidence="3" id="KW-1185">Reference proteome</keyword>
<keyword evidence="1" id="KW-0812">Transmembrane</keyword>
<feature type="transmembrane region" description="Helical" evidence="1">
    <location>
        <begin position="274"/>
        <end position="298"/>
    </location>
</feature>
<protein>
    <submittedName>
        <fullName evidence="2">DUF2232 domain-containing protein</fullName>
    </submittedName>
</protein>
<comment type="caution">
    <text evidence="2">The sequence shown here is derived from an EMBL/GenBank/DDBJ whole genome shotgun (WGS) entry which is preliminary data.</text>
</comment>